<protein>
    <recommendedName>
        <fullName evidence="4">NAD-specific glutamate dehydrogenase</fullName>
        <ecNumber evidence="4">1.4.1.2</ecNumber>
    </recommendedName>
</protein>
<dbReference type="InterPro" id="IPR055480">
    <property type="entry name" value="NAD-GDH_N"/>
</dbReference>
<sequence>MASGHANGSSDDASGLEPQNKLLERVVRTPGRQPSPQPTHLGVPGAMQHRVLHETGPGYVAPKFEGKAKQMDEVKNQVDEKGFIPTDLVDDEVEWFYNELGIDDMYFSTESADAIVSHVHSLYAAKVAAYARDDKKLEIRLDKEAADHAVYIDTSVPGLSSAEGSGFEARLEQKYLDASRGSASYRVETFRSPSKLLGGGEQALRCYFVYQASFKNKNPAPNETSIDELGDVRFLQKTTPNTRAVYQRVMEAVVSRTGPVIDMYDVEGSREKRLVVAFKQGSAIGLFTALSDLYHYYGLTSSRKYVEQFSNGITILSIYLRPAPHAESRHPPIEASIHQITKEVSLLYCIPQSRFQAHFTNGKLSLQESIYAHCVWVFTQHFLNRLGNEYNTLTSLLDVSNIVHAELLSKLKKRLRTETFTADYILEIINQYPELVRSLYLTFANAHYVQTRGEQDDFLPTLSYLRMKVDRVMTDDELKTLISKTAVNEHHEMVMTAFRVFNSSVLKTNFYTPTKVALSFRLNPSFLPPEEYPQPLFGMFLVISSEFRGFHLRFRDIARGGIRIVKSRSREAYAINARSLFGMRNLYVHDLLPFCWSHVPDLPFKTPFKKSPTSLPPSPRYDLGSALQDENYNLANTQQRKNKDIPEGGSKGVILLDIQHQDKVSVAFEKYIDSIMDLLLPPTSPGIKDPIVDLHGKEEILFLGPDENPADLVDWATEHARARGAPWWKSFMTGKSPTLGGIPHDKYGMTTLSVREYVLGIYRKLGLEESQVRKLQTGGPDGDLGSNEILLGNEKYCAIVDGAGVLMDPNGLDRTELLRLAKERKMISSYDITKLSKDGYRVLVEESNITLPSGEVVNNGTSFRNTFHLRGNEQFDMFVPCGGRPESIDFSSASRLISKGKAIIPYIVEGANLFITQEAKLRLEKAGCIIFKDASANKGGVTSSSLEVLASLSFDDDNFLSHMCVQADGTVPKFYRDYVTQVQAKIQENARLEFEAIWRENQETGVSRSVLSDRLSLAITKMDEELQGTELWDNVELRRSVLSDALPALLLHDIGLDKIMERVPDNYLRAIFGSYLASRFIYTMGISASPVSFFAFMNKRMAKVNGA</sequence>
<dbReference type="InterPro" id="IPR006096">
    <property type="entry name" value="Glu/Leu/Phe/Val/Trp_DH_C"/>
</dbReference>
<dbReference type="PIRSF" id="PIRSF000184">
    <property type="entry name" value="GDH_NAD"/>
    <property type="match status" value="1"/>
</dbReference>
<feature type="domain" description="Glutamate/phenylalanine/leucine/valine/L-tryptophan dehydrogenase C-terminal" evidence="7">
    <location>
        <begin position="741"/>
        <end position="1005"/>
    </location>
</feature>
<feature type="compositionally biased region" description="Polar residues" evidence="5">
    <location>
        <begin position="1"/>
        <end position="12"/>
    </location>
</feature>
<feature type="transmembrane region" description="Helical" evidence="6">
    <location>
        <begin position="1080"/>
        <end position="1097"/>
    </location>
</feature>
<keyword evidence="3 4" id="KW-0520">NAD</keyword>
<dbReference type="PANTHER" id="PTHR11606:SF24">
    <property type="entry name" value="NAD-SPECIFIC GLUTAMATE DEHYDROGENASE"/>
    <property type="match status" value="1"/>
</dbReference>
<dbReference type="EC" id="1.4.1.2" evidence="4"/>
<dbReference type="Gene3D" id="3.40.50.720">
    <property type="entry name" value="NAD(P)-binding Rossmann-like Domain"/>
    <property type="match status" value="1"/>
</dbReference>
<dbReference type="SUPFAM" id="SSF51735">
    <property type="entry name" value="NAD(P)-binding Rossmann-fold domains"/>
    <property type="match status" value="1"/>
</dbReference>
<dbReference type="Pfam" id="PF23147">
    <property type="entry name" value="GDH2_N"/>
    <property type="match status" value="1"/>
</dbReference>
<dbReference type="SMART" id="SM00839">
    <property type="entry name" value="ELFV_dehydrog"/>
    <property type="match status" value="1"/>
</dbReference>
<dbReference type="OrthoDB" id="184415at2759"/>
<dbReference type="Proteomes" id="UP000310066">
    <property type="component" value="Unassembled WGS sequence"/>
</dbReference>
<dbReference type="GO" id="GO:0006538">
    <property type="term" value="P:L-glutamate catabolic process"/>
    <property type="evidence" value="ECO:0007669"/>
    <property type="project" value="UniProtKB-UniRule"/>
</dbReference>
<dbReference type="GO" id="GO:0004069">
    <property type="term" value="F:L-aspartate:2-oxoglutarate aminotransferase activity"/>
    <property type="evidence" value="ECO:0007669"/>
    <property type="project" value="InterPro"/>
</dbReference>
<name>A0A4U0V641_9PEZI</name>
<evidence type="ECO:0000259" key="7">
    <source>
        <dbReference type="SMART" id="SM00839"/>
    </source>
</evidence>
<evidence type="ECO:0000313" key="8">
    <source>
        <dbReference type="EMBL" id="TKA43316.1"/>
    </source>
</evidence>
<comment type="catalytic activity">
    <reaction evidence="4">
        <text>L-glutamate + NAD(+) + H2O = 2-oxoglutarate + NH4(+) + NADH + H(+)</text>
        <dbReference type="Rhea" id="RHEA:15133"/>
        <dbReference type="ChEBI" id="CHEBI:15377"/>
        <dbReference type="ChEBI" id="CHEBI:15378"/>
        <dbReference type="ChEBI" id="CHEBI:16810"/>
        <dbReference type="ChEBI" id="CHEBI:28938"/>
        <dbReference type="ChEBI" id="CHEBI:29985"/>
        <dbReference type="ChEBI" id="CHEBI:57540"/>
        <dbReference type="ChEBI" id="CHEBI:57945"/>
        <dbReference type="EC" id="1.4.1.2"/>
    </reaction>
</comment>
<comment type="caution">
    <text evidence="8">The sequence shown here is derived from an EMBL/GenBank/DDBJ whole genome shotgun (WGS) entry which is preliminary data.</text>
</comment>
<proteinExistence type="inferred from homology"/>
<dbReference type="PANTHER" id="PTHR11606">
    <property type="entry name" value="GLUTAMATE DEHYDROGENASE"/>
    <property type="match status" value="1"/>
</dbReference>
<dbReference type="InterPro" id="IPR056365">
    <property type="entry name" value="NAD-GDH_2nd"/>
</dbReference>
<gene>
    <name evidence="8" type="ORF">B0A54_05797</name>
</gene>
<evidence type="ECO:0000313" key="9">
    <source>
        <dbReference type="Proteomes" id="UP000310066"/>
    </source>
</evidence>
<organism evidence="8 9">
    <name type="scientific">Friedmanniomyces endolithicus</name>
    <dbReference type="NCBI Taxonomy" id="329885"/>
    <lineage>
        <taxon>Eukaryota</taxon>
        <taxon>Fungi</taxon>
        <taxon>Dikarya</taxon>
        <taxon>Ascomycota</taxon>
        <taxon>Pezizomycotina</taxon>
        <taxon>Dothideomycetes</taxon>
        <taxon>Dothideomycetidae</taxon>
        <taxon>Mycosphaerellales</taxon>
        <taxon>Teratosphaeriaceae</taxon>
        <taxon>Friedmanniomyces</taxon>
    </lineage>
</organism>
<keyword evidence="6" id="KW-0812">Transmembrane</keyword>
<dbReference type="InterPro" id="IPR036291">
    <property type="entry name" value="NAD(P)-bd_dom_sf"/>
</dbReference>
<keyword evidence="6" id="KW-0472">Membrane</keyword>
<evidence type="ECO:0000256" key="3">
    <source>
        <dbReference type="ARBA" id="ARBA00023027"/>
    </source>
</evidence>
<dbReference type="InterPro" id="IPR016210">
    <property type="entry name" value="NAD-GDH_euk"/>
</dbReference>
<keyword evidence="2 4" id="KW-0560">Oxidoreductase</keyword>
<dbReference type="GO" id="GO:0004352">
    <property type="term" value="F:glutamate dehydrogenase (NAD+) activity"/>
    <property type="evidence" value="ECO:0007669"/>
    <property type="project" value="UniProtKB-UniRule"/>
</dbReference>
<dbReference type="AlphaFoldDB" id="A0A4U0V641"/>
<accession>A0A4U0V641</accession>
<dbReference type="Pfam" id="PF00208">
    <property type="entry name" value="ELFV_dehydrog"/>
    <property type="match status" value="1"/>
</dbReference>
<evidence type="ECO:0000256" key="5">
    <source>
        <dbReference type="SAM" id="MobiDB-lite"/>
    </source>
</evidence>
<dbReference type="GO" id="GO:0005739">
    <property type="term" value="C:mitochondrion"/>
    <property type="evidence" value="ECO:0007669"/>
    <property type="project" value="UniProtKB-UniRule"/>
</dbReference>
<evidence type="ECO:0000256" key="4">
    <source>
        <dbReference type="PIRNR" id="PIRNR000184"/>
    </source>
</evidence>
<feature type="region of interest" description="Disordered" evidence="5">
    <location>
        <begin position="1"/>
        <end position="41"/>
    </location>
</feature>
<dbReference type="InterPro" id="IPR028971">
    <property type="entry name" value="NAD-GDH_cat"/>
</dbReference>
<dbReference type="SUPFAM" id="SSF53223">
    <property type="entry name" value="Aminoacid dehydrogenase-like, N-terminal domain"/>
    <property type="match status" value="2"/>
</dbReference>
<evidence type="ECO:0000256" key="6">
    <source>
        <dbReference type="SAM" id="Phobius"/>
    </source>
</evidence>
<evidence type="ECO:0000256" key="2">
    <source>
        <dbReference type="ARBA" id="ARBA00023002"/>
    </source>
</evidence>
<comment type="similarity">
    <text evidence="1 4">Belongs to the Glu/Leu/Phe/Val dehydrogenases family.</text>
</comment>
<dbReference type="Pfam" id="PF23152">
    <property type="entry name" value="GDH_2nd"/>
    <property type="match status" value="1"/>
</dbReference>
<evidence type="ECO:0000256" key="1">
    <source>
        <dbReference type="ARBA" id="ARBA00006382"/>
    </source>
</evidence>
<keyword evidence="6" id="KW-1133">Transmembrane helix</keyword>
<dbReference type="Pfam" id="PF05088">
    <property type="entry name" value="Bac_GDH_CD"/>
    <property type="match status" value="1"/>
</dbReference>
<reference evidence="8 9" key="1">
    <citation type="submission" date="2017-03" db="EMBL/GenBank/DDBJ databases">
        <title>Genomes of endolithic fungi from Antarctica.</title>
        <authorList>
            <person name="Coleine C."/>
            <person name="Masonjones S."/>
            <person name="Stajich J.E."/>
        </authorList>
    </citation>
    <scope>NUCLEOTIDE SEQUENCE [LARGE SCALE GENOMIC DNA]</scope>
    <source>
        <strain evidence="8 9">CCFEE 5311</strain>
    </source>
</reference>
<dbReference type="EMBL" id="NAJP01000019">
    <property type="protein sequence ID" value="TKA43316.1"/>
    <property type="molecule type" value="Genomic_DNA"/>
</dbReference>
<dbReference type="InterPro" id="IPR046346">
    <property type="entry name" value="Aminoacid_DH-like_N_sf"/>
</dbReference>
<comment type="function">
    <text evidence="4">NAD(+)-dependent glutamate dehydrogenase which degrades glutamate to ammonia and alpha-ketoglutarate.</text>
</comment>
<dbReference type="STRING" id="329885.A0A4U0V641"/>